<gene>
    <name evidence="1" type="ORF">Thimo_2573</name>
</gene>
<evidence type="ECO:0000313" key="2">
    <source>
        <dbReference type="Proteomes" id="UP000010816"/>
    </source>
</evidence>
<name>L0GZQ5_9GAMM</name>
<dbReference type="RefSeq" id="WP_015281430.1">
    <property type="nucleotide sequence ID" value="NC_019940.1"/>
</dbReference>
<dbReference type="Proteomes" id="UP000010816">
    <property type="component" value="Chromosome"/>
</dbReference>
<protein>
    <submittedName>
        <fullName evidence="1">Uncharacterized protein</fullName>
    </submittedName>
</protein>
<sequence length="238" mass="27217">MRLSVKYKIPLSGYLMFCLDEEAIDKLAFNFSIDGFEIEISPLIDKRCSQKQGDAQYPTYGANELIFVATKEIEENESDIDWHLIEDYECIAEKATNRFLRYFQHGLNTPLIRLVDAHDDSWSNSPILINKDEDDKVLSLNIYCDDYSRHLAYGYYPRFGIGALTNFNDEELLSALQNDIQPSLYEEFLCSARTEKGQKRVTGSVTGSCGHAVRSVTGSGLTLHTPRPWFNMRTSLRD</sequence>
<keyword evidence="2" id="KW-1185">Reference proteome</keyword>
<dbReference type="AlphaFoldDB" id="L0GZQ5"/>
<dbReference type="KEGG" id="tmb:Thimo_2573"/>
<reference evidence="1 2" key="1">
    <citation type="submission" date="2011-09" db="EMBL/GenBank/DDBJ databases">
        <title>Complete sequence of chromosome of Thioflavicoccus mobilis 8321.</title>
        <authorList>
            <consortium name="US DOE Joint Genome Institute"/>
            <person name="Lucas S."/>
            <person name="Han J."/>
            <person name="Lapidus A."/>
            <person name="Cheng J.-F."/>
            <person name="Goodwin L."/>
            <person name="Pitluck S."/>
            <person name="Peters L."/>
            <person name="Ovchinnikova G."/>
            <person name="Lu M."/>
            <person name="Detter J.C."/>
            <person name="Han C."/>
            <person name="Tapia R."/>
            <person name="Land M."/>
            <person name="Hauser L."/>
            <person name="Kyrpides N."/>
            <person name="Ivanova N."/>
            <person name="Pagani I."/>
            <person name="Vogl K."/>
            <person name="Liu Z."/>
            <person name="Imhoff J."/>
            <person name="Thiel V."/>
            <person name="Frigaard N.-U."/>
            <person name="Bryant D."/>
            <person name="Woyke T."/>
        </authorList>
    </citation>
    <scope>NUCLEOTIDE SEQUENCE [LARGE SCALE GENOMIC DNA]</scope>
    <source>
        <strain evidence="1 2">8321</strain>
    </source>
</reference>
<evidence type="ECO:0000313" key="1">
    <source>
        <dbReference type="EMBL" id="AGA91297.1"/>
    </source>
</evidence>
<dbReference type="HOGENOM" id="CLU_1165386_0_0_6"/>
<organism evidence="1 2">
    <name type="scientific">Thioflavicoccus mobilis 8321</name>
    <dbReference type="NCBI Taxonomy" id="765912"/>
    <lineage>
        <taxon>Bacteria</taxon>
        <taxon>Pseudomonadati</taxon>
        <taxon>Pseudomonadota</taxon>
        <taxon>Gammaproteobacteria</taxon>
        <taxon>Chromatiales</taxon>
        <taxon>Chromatiaceae</taxon>
        <taxon>Thioflavicoccus</taxon>
    </lineage>
</organism>
<accession>L0GZQ5</accession>
<dbReference type="EMBL" id="CP003051">
    <property type="protein sequence ID" value="AGA91297.1"/>
    <property type="molecule type" value="Genomic_DNA"/>
</dbReference>
<proteinExistence type="predicted"/>